<name>A0A8J2JAM5_9HEXA</name>
<gene>
    <name evidence="5" type="ORF">AFUS01_LOCUS2801</name>
</gene>
<evidence type="ECO:0000256" key="2">
    <source>
        <dbReference type="ARBA" id="ARBA00023180"/>
    </source>
</evidence>
<evidence type="ECO:0000256" key="1">
    <source>
        <dbReference type="ARBA" id="ARBA00005964"/>
    </source>
</evidence>
<comment type="caution">
    <text evidence="5">The sequence shown here is derived from an EMBL/GenBank/DDBJ whole genome shotgun (WGS) entry which is preliminary data.</text>
</comment>
<keyword evidence="3" id="KW-0732">Signal</keyword>
<organism evidence="5 6">
    <name type="scientific">Allacma fusca</name>
    <dbReference type="NCBI Taxonomy" id="39272"/>
    <lineage>
        <taxon>Eukaryota</taxon>
        <taxon>Metazoa</taxon>
        <taxon>Ecdysozoa</taxon>
        <taxon>Arthropoda</taxon>
        <taxon>Hexapoda</taxon>
        <taxon>Collembola</taxon>
        <taxon>Symphypleona</taxon>
        <taxon>Sminthuridae</taxon>
        <taxon>Allacma</taxon>
    </lineage>
</organism>
<dbReference type="OrthoDB" id="408631at2759"/>
<proteinExistence type="inferred from homology"/>
<dbReference type="AlphaFoldDB" id="A0A8J2JAM5"/>
<dbReference type="InterPro" id="IPR051093">
    <property type="entry name" value="Neuroligin/BSAL"/>
</dbReference>
<dbReference type="PANTHER" id="PTHR43903">
    <property type="entry name" value="NEUROLIGIN"/>
    <property type="match status" value="1"/>
</dbReference>
<evidence type="ECO:0000313" key="5">
    <source>
        <dbReference type="EMBL" id="CAG7681484.1"/>
    </source>
</evidence>
<feature type="domain" description="Carboxylesterase type B" evidence="4">
    <location>
        <begin position="106"/>
        <end position="632"/>
    </location>
</feature>
<dbReference type="Pfam" id="PF00135">
    <property type="entry name" value="COesterase"/>
    <property type="match status" value="1"/>
</dbReference>
<protein>
    <recommendedName>
        <fullName evidence="4">Carboxylesterase type B domain-containing protein</fullName>
    </recommendedName>
</protein>
<evidence type="ECO:0000256" key="3">
    <source>
        <dbReference type="SAM" id="SignalP"/>
    </source>
</evidence>
<feature type="chain" id="PRO_5035173695" description="Carboxylesterase type B domain-containing protein" evidence="3">
    <location>
        <begin position="22"/>
        <end position="701"/>
    </location>
</feature>
<comment type="similarity">
    <text evidence="1">Belongs to the type-B carboxylesterase/lipase family.</text>
</comment>
<accession>A0A8J2JAM5</accession>
<sequence>MFRNIFLLVVCISLKYQYNQGEMPITNTSSSPVKANIRIFTIEPKMIYKTNPFLFEGTDGKQTDGSGDDSTINTEETTTVGREELEETDEVSIRVKVSDIPQEFVKVTGKKLNISDTLGNNVTIVRYLGIPFGLPPVDNFRFQRPSLNILQKDFTANELPPPCPQLSPRGDMLGDENCLFLNIYVPEDASLKEETETVQERITRLPVLVWFHGESVEKLTVYQNFGILMSGSAADLEPDVFVQKKIVVVTPQYRLGSLGFLSTVNEDLNGNMGIFDQLLALEWVNRFISAFGGDSKQITIMGHGGSAMTLGLLATSELARGLFHRVILMAGSPLSPVSVDNSPKSTFAEIALQNACPSFPTLRFVRCMQHKSVSKLVDADFQLTSGKNLGNVKMPLPIVQRNADGRFLPPIVSLSPSTAFTTGNFEQVPLILGVSAAEMAGFLPSLAGKSAKEVPTSVLGSNAVLKQFIRSFVSRGPTDPEVVSQLVTFEYFAGLNVTQRVEQAVDLLEEMISDFLFNVPAIQLAKLWSRFAPVYFYVFDYVRSGTGQTDESSRQSFGPNQAIHGGDINFLLTGHKGSSADRQVSEPLQEFWVNFIHKGSPLHSGIDWPQFREDTRAHILFRDQVEVSRNFRIRQDFLWNNLLEGLSKRECPPRRKTNTNRNSVITFKDPEDFLKYTSALSPRGKKVISEVNSPDGFTALI</sequence>
<reference evidence="5" key="1">
    <citation type="submission" date="2021-06" db="EMBL/GenBank/DDBJ databases">
        <authorList>
            <person name="Hodson N. C."/>
            <person name="Mongue J. A."/>
            <person name="Jaron S. K."/>
        </authorList>
    </citation>
    <scope>NUCLEOTIDE SEQUENCE</scope>
</reference>
<dbReference type="Proteomes" id="UP000708208">
    <property type="component" value="Unassembled WGS sequence"/>
</dbReference>
<evidence type="ECO:0000313" key="6">
    <source>
        <dbReference type="Proteomes" id="UP000708208"/>
    </source>
</evidence>
<dbReference type="InterPro" id="IPR002018">
    <property type="entry name" value="CarbesteraseB"/>
</dbReference>
<keyword evidence="6" id="KW-1185">Reference proteome</keyword>
<dbReference type="EMBL" id="CAJVCH010016305">
    <property type="protein sequence ID" value="CAG7681484.1"/>
    <property type="molecule type" value="Genomic_DNA"/>
</dbReference>
<feature type="signal peptide" evidence="3">
    <location>
        <begin position="1"/>
        <end position="21"/>
    </location>
</feature>
<evidence type="ECO:0000259" key="4">
    <source>
        <dbReference type="Pfam" id="PF00135"/>
    </source>
</evidence>
<keyword evidence="2" id="KW-0325">Glycoprotein</keyword>